<protein>
    <submittedName>
        <fullName evidence="1">Uncharacterized protein</fullName>
    </submittedName>
</protein>
<name>A0A3B0U1Z0_9ZZZZ</name>
<organism evidence="1">
    <name type="scientific">hydrothermal vent metagenome</name>
    <dbReference type="NCBI Taxonomy" id="652676"/>
    <lineage>
        <taxon>unclassified sequences</taxon>
        <taxon>metagenomes</taxon>
        <taxon>ecological metagenomes</taxon>
    </lineage>
</organism>
<proteinExistence type="predicted"/>
<gene>
    <name evidence="1" type="ORF">MNBD_ALPHA11-836</name>
</gene>
<evidence type="ECO:0000313" key="1">
    <source>
        <dbReference type="EMBL" id="VAW24875.1"/>
    </source>
</evidence>
<sequence>MSKFSSLSELSNFVSKSAGNRAASAPKKDVVAQSGFWQAYKTASATSVKRSQPAKVSDLLGAVMAISARTRRIIAPKTHIELDVFTPSGKRAVHLIMGTYF</sequence>
<dbReference type="EMBL" id="UOEQ01000564">
    <property type="protein sequence ID" value="VAW24875.1"/>
    <property type="molecule type" value="Genomic_DNA"/>
</dbReference>
<accession>A0A3B0U1Z0</accession>
<reference evidence="1" key="1">
    <citation type="submission" date="2018-06" db="EMBL/GenBank/DDBJ databases">
        <authorList>
            <person name="Zhirakovskaya E."/>
        </authorList>
    </citation>
    <scope>NUCLEOTIDE SEQUENCE</scope>
</reference>
<dbReference type="AlphaFoldDB" id="A0A3B0U1Z0"/>